<feature type="compositionally biased region" description="Low complexity" evidence="1">
    <location>
        <begin position="140"/>
        <end position="176"/>
    </location>
</feature>
<proteinExistence type="predicted"/>
<keyword evidence="2" id="KW-0812">Transmembrane</keyword>
<accession>A0A3N1CP48</accession>
<evidence type="ECO:0000313" key="3">
    <source>
        <dbReference type="EMBL" id="ROO83096.1"/>
    </source>
</evidence>
<dbReference type="AlphaFoldDB" id="A0A3N1CP48"/>
<evidence type="ECO:0000256" key="2">
    <source>
        <dbReference type="SAM" id="Phobius"/>
    </source>
</evidence>
<feature type="transmembrane region" description="Helical" evidence="2">
    <location>
        <begin position="37"/>
        <end position="54"/>
    </location>
</feature>
<dbReference type="Proteomes" id="UP000272400">
    <property type="component" value="Unassembled WGS sequence"/>
</dbReference>
<feature type="region of interest" description="Disordered" evidence="1">
    <location>
        <begin position="140"/>
        <end position="231"/>
    </location>
</feature>
<keyword evidence="2" id="KW-1133">Transmembrane helix</keyword>
<feature type="transmembrane region" description="Helical" evidence="2">
    <location>
        <begin position="15"/>
        <end position="31"/>
    </location>
</feature>
<dbReference type="OrthoDB" id="9873053at2"/>
<sequence length="231" mass="25437">MQRLEFRMEPGQRKMYLILAGAYVIIGLLQFTVSAPGLGVLFLILAGVFVFYYFQFAKYGLTLTPQGITMNGWQTRAHAWSEVAAVESGKFWFADRVTLRLTDGTKRRAWAPVNAAGMRDPQFPLKVQGIQQWHAQFAGVAPQPQQGAPGPQGLPGRQPQYGQPQHAFGQQFGQPAQPQPAQPQQGQYGGPQVPPQGQQPPYGQPAPQQQPAGDWTQVFGVGGQQNPDDRR</sequence>
<keyword evidence="4" id="KW-1185">Reference proteome</keyword>
<gene>
    <name evidence="3" type="ORF">EDD29_0586</name>
</gene>
<feature type="compositionally biased region" description="Pro residues" evidence="1">
    <location>
        <begin position="192"/>
        <end position="204"/>
    </location>
</feature>
<name>A0A3N1CP48_9ACTN</name>
<protein>
    <submittedName>
        <fullName evidence="3">Uncharacterized protein</fullName>
    </submittedName>
</protein>
<dbReference type="EMBL" id="RJKE01000001">
    <property type="protein sequence ID" value="ROO83096.1"/>
    <property type="molecule type" value="Genomic_DNA"/>
</dbReference>
<reference evidence="3 4" key="1">
    <citation type="submission" date="2018-11" db="EMBL/GenBank/DDBJ databases">
        <title>Sequencing the genomes of 1000 actinobacteria strains.</title>
        <authorList>
            <person name="Klenk H.-P."/>
        </authorList>
    </citation>
    <scope>NUCLEOTIDE SEQUENCE [LARGE SCALE GENOMIC DNA]</scope>
    <source>
        <strain evidence="3 4">DSM 44254</strain>
    </source>
</reference>
<organism evidence="3 4">
    <name type="scientific">Actinocorallia herbida</name>
    <dbReference type="NCBI Taxonomy" id="58109"/>
    <lineage>
        <taxon>Bacteria</taxon>
        <taxon>Bacillati</taxon>
        <taxon>Actinomycetota</taxon>
        <taxon>Actinomycetes</taxon>
        <taxon>Streptosporangiales</taxon>
        <taxon>Thermomonosporaceae</taxon>
        <taxon>Actinocorallia</taxon>
    </lineage>
</organism>
<keyword evidence="2" id="KW-0472">Membrane</keyword>
<evidence type="ECO:0000256" key="1">
    <source>
        <dbReference type="SAM" id="MobiDB-lite"/>
    </source>
</evidence>
<evidence type="ECO:0000313" key="4">
    <source>
        <dbReference type="Proteomes" id="UP000272400"/>
    </source>
</evidence>
<dbReference type="RefSeq" id="WP_148085863.1">
    <property type="nucleotide sequence ID" value="NZ_RJKE01000001.1"/>
</dbReference>
<comment type="caution">
    <text evidence="3">The sequence shown here is derived from an EMBL/GenBank/DDBJ whole genome shotgun (WGS) entry which is preliminary data.</text>
</comment>